<dbReference type="Pfam" id="PF13692">
    <property type="entry name" value="Glyco_trans_1_4"/>
    <property type="match status" value="1"/>
</dbReference>
<organism evidence="1 2">
    <name type="scientific">Actinoplanes lutulentus</name>
    <dbReference type="NCBI Taxonomy" id="1287878"/>
    <lineage>
        <taxon>Bacteria</taxon>
        <taxon>Bacillati</taxon>
        <taxon>Actinomycetota</taxon>
        <taxon>Actinomycetes</taxon>
        <taxon>Micromonosporales</taxon>
        <taxon>Micromonosporaceae</taxon>
        <taxon>Actinoplanes</taxon>
    </lineage>
</organism>
<dbReference type="SUPFAM" id="SSF53756">
    <property type="entry name" value="UDP-Glycosyltransferase/glycogen phosphorylase"/>
    <property type="match status" value="1"/>
</dbReference>
<dbReference type="Proteomes" id="UP000249341">
    <property type="component" value="Unassembled WGS sequence"/>
</dbReference>
<gene>
    <name evidence="1" type="ORF">B0I29_13056</name>
</gene>
<reference evidence="1 2" key="1">
    <citation type="submission" date="2018-06" db="EMBL/GenBank/DDBJ databases">
        <title>Genomic Encyclopedia of Type Strains, Phase III (KMG-III): the genomes of soil and plant-associated and newly described type strains.</title>
        <authorList>
            <person name="Whitman W."/>
        </authorList>
    </citation>
    <scope>NUCLEOTIDE SEQUENCE [LARGE SCALE GENOMIC DNA]</scope>
    <source>
        <strain evidence="1 2">CGMCC 4.7090</strain>
    </source>
</reference>
<dbReference type="Gene3D" id="3.40.50.2000">
    <property type="entry name" value="Glycogen Phosphorylase B"/>
    <property type="match status" value="1"/>
</dbReference>
<comment type="caution">
    <text evidence="1">The sequence shown here is derived from an EMBL/GenBank/DDBJ whole genome shotgun (WGS) entry which is preliminary data.</text>
</comment>
<dbReference type="RefSeq" id="WP_181558273.1">
    <property type="nucleotide sequence ID" value="NZ_JACHWI010000001.1"/>
</dbReference>
<name>A0A327YYG4_9ACTN</name>
<dbReference type="GO" id="GO:0016740">
    <property type="term" value="F:transferase activity"/>
    <property type="evidence" value="ECO:0007669"/>
    <property type="project" value="UniProtKB-KW"/>
</dbReference>
<keyword evidence="1" id="KW-0808">Transferase</keyword>
<dbReference type="EMBL" id="QLMJ01000030">
    <property type="protein sequence ID" value="RAK25847.1"/>
    <property type="molecule type" value="Genomic_DNA"/>
</dbReference>
<evidence type="ECO:0000313" key="2">
    <source>
        <dbReference type="Proteomes" id="UP000249341"/>
    </source>
</evidence>
<accession>A0A327YYG4</accession>
<proteinExistence type="predicted"/>
<dbReference type="AlphaFoldDB" id="A0A327YYG4"/>
<protein>
    <submittedName>
        <fullName evidence="1">Glycosyl transferase family 1</fullName>
    </submittedName>
</protein>
<sequence length="346" mass="37669">MIKDFVKSRLRSQEIRRRQIPAFAATGGTGDGAVYYLAPDNDSPSGGVRVIYRHVDLLNSLGIPAKVVHAADGFRCSWFPNTTPVVAAGRVSLGARDVLVVPEWYGPGLGGLPEGPRIVIFNQRAYDTYDLIPYEETGPGAPYAGIPGLAALLAVSDDNVDLLRYAFPGVPVHLTRNVIDPSVFHLGGPERPRRISFVGHRRSAEREQLLHILRSRGVLDGWDVVAIAGKTELETAEIMRNTAIFLSFSEREGFGLPPAEAMACGAYVVGYPGLAGREFFVPGLCSPVADQDLLAFARAVEQACIRYDKEPQTLIELGAAASARVLARYDTENLRTDLRTFYSTLL</sequence>
<evidence type="ECO:0000313" key="1">
    <source>
        <dbReference type="EMBL" id="RAK25847.1"/>
    </source>
</evidence>
<keyword evidence="2" id="KW-1185">Reference proteome</keyword>